<protein>
    <submittedName>
        <fullName evidence="1">Uncharacterized protein</fullName>
    </submittedName>
</protein>
<dbReference type="AlphaFoldDB" id="A0A2I0IQP9"/>
<accession>A0A2I0IQP9</accession>
<dbReference type="Proteomes" id="UP000233551">
    <property type="component" value="Unassembled WGS sequence"/>
</dbReference>
<feature type="non-terminal residue" evidence="1">
    <location>
        <position position="61"/>
    </location>
</feature>
<comment type="caution">
    <text evidence="1">The sequence shown here is derived from an EMBL/GenBank/DDBJ whole genome shotgun (WGS) entry which is preliminary data.</text>
</comment>
<sequence length="61" mass="6526">MMIGRKICRKAQLIAAAQRWLCPQASPVPVPASPAPLRCYSQLSCSPSAMAPSSFPAARVR</sequence>
<dbReference type="EMBL" id="PGOL01002641">
    <property type="protein sequence ID" value="PKI46334.1"/>
    <property type="molecule type" value="Genomic_DNA"/>
</dbReference>
<evidence type="ECO:0000313" key="1">
    <source>
        <dbReference type="EMBL" id="PKI46334.1"/>
    </source>
</evidence>
<keyword evidence="2" id="KW-1185">Reference proteome</keyword>
<organism evidence="1 2">
    <name type="scientific">Punica granatum</name>
    <name type="common">Pomegranate</name>
    <dbReference type="NCBI Taxonomy" id="22663"/>
    <lineage>
        <taxon>Eukaryota</taxon>
        <taxon>Viridiplantae</taxon>
        <taxon>Streptophyta</taxon>
        <taxon>Embryophyta</taxon>
        <taxon>Tracheophyta</taxon>
        <taxon>Spermatophyta</taxon>
        <taxon>Magnoliopsida</taxon>
        <taxon>eudicotyledons</taxon>
        <taxon>Gunneridae</taxon>
        <taxon>Pentapetalae</taxon>
        <taxon>rosids</taxon>
        <taxon>malvids</taxon>
        <taxon>Myrtales</taxon>
        <taxon>Lythraceae</taxon>
        <taxon>Punica</taxon>
    </lineage>
</organism>
<evidence type="ECO:0000313" key="2">
    <source>
        <dbReference type="Proteomes" id="UP000233551"/>
    </source>
</evidence>
<proteinExistence type="predicted"/>
<gene>
    <name evidence="1" type="ORF">CRG98_033277</name>
</gene>
<name>A0A2I0IQP9_PUNGR</name>
<reference evidence="1 2" key="1">
    <citation type="submission" date="2017-11" db="EMBL/GenBank/DDBJ databases">
        <title>De-novo sequencing of pomegranate (Punica granatum L.) genome.</title>
        <authorList>
            <person name="Akparov Z."/>
            <person name="Amiraslanov A."/>
            <person name="Hajiyeva S."/>
            <person name="Abbasov M."/>
            <person name="Kaur K."/>
            <person name="Hamwieh A."/>
            <person name="Solovyev V."/>
            <person name="Salamov A."/>
            <person name="Braich B."/>
            <person name="Kosarev P."/>
            <person name="Mahmoud A."/>
            <person name="Hajiyev E."/>
            <person name="Babayeva S."/>
            <person name="Izzatullayeva V."/>
            <person name="Mammadov A."/>
            <person name="Mammadov A."/>
            <person name="Sharifova S."/>
            <person name="Ojaghi J."/>
            <person name="Eynullazada K."/>
            <person name="Bayramov B."/>
            <person name="Abdulazimova A."/>
            <person name="Shahmuradov I."/>
        </authorList>
    </citation>
    <scope>NUCLEOTIDE SEQUENCE [LARGE SCALE GENOMIC DNA]</scope>
    <source>
        <strain evidence="2">cv. AG2017</strain>
        <tissue evidence="1">Leaf</tissue>
    </source>
</reference>